<sequence>MTSNPPVAKTLFIISTIVAIGILTYLWVHFDNTPLVIKVFFSLFMVGIVSFNARRAFSRRNP</sequence>
<name>A0A2L0UEJ3_9MICC</name>
<evidence type="ECO:0000313" key="2">
    <source>
        <dbReference type="EMBL" id="AUZ87680.1"/>
    </source>
</evidence>
<reference evidence="2 3" key="1">
    <citation type="submission" date="2017-11" db="EMBL/GenBank/DDBJ databases">
        <title>Draft genome of Arthrobacter agilis strain UMCV2, a plant growth-promoting rhizobacterium and biocontrol capacity of phytopathogenic fungi.</title>
        <authorList>
            <person name="Martinez-Camara R."/>
            <person name="Santoyo G."/>
            <person name="Moreno-Hagelsieb G."/>
            <person name="Valencia-Cantero E."/>
        </authorList>
    </citation>
    <scope>NUCLEOTIDE SEQUENCE [LARGE SCALE GENOMIC DNA]</scope>
    <source>
        <strain evidence="2 3">UMCV2</strain>
    </source>
</reference>
<dbReference type="EMBL" id="CP024915">
    <property type="protein sequence ID" value="AUZ87680.1"/>
    <property type="molecule type" value="Genomic_DNA"/>
</dbReference>
<protein>
    <submittedName>
        <fullName evidence="2">Uncharacterized protein</fullName>
    </submittedName>
</protein>
<gene>
    <name evidence="2" type="ORF">CVO76_08605</name>
</gene>
<keyword evidence="1" id="KW-1133">Transmembrane helix</keyword>
<feature type="transmembrane region" description="Helical" evidence="1">
    <location>
        <begin position="34"/>
        <end position="53"/>
    </location>
</feature>
<keyword evidence="1" id="KW-0472">Membrane</keyword>
<dbReference type="AlphaFoldDB" id="A0A2L0UEJ3"/>
<proteinExistence type="predicted"/>
<dbReference type="RefSeq" id="WP_208738982.1">
    <property type="nucleotide sequence ID" value="NZ_CP024915.1"/>
</dbReference>
<accession>A0A2L0UEJ3</accession>
<evidence type="ECO:0000313" key="3">
    <source>
        <dbReference type="Proteomes" id="UP000239187"/>
    </source>
</evidence>
<keyword evidence="1" id="KW-0812">Transmembrane</keyword>
<dbReference type="Proteomes" id="UP000239187">
    <property type="component" value="Chromosome"/>
</dbReference>
<evidence type="ECO:0000256" key="1">
    <source>
        <dbReference type="SAM" id="Phobius"/>
    </source>
</evidence>
<organism evidence="2 3">
    <name type="scientific">Arthrobacter agilis</name>
    <dbReference type="NCBI Taxonomy" id="37921"/>
    <lineage>
        <taxon>Bacteria</taxon>
        <taxon>Bacillati</taxon>
        <taxon>Actinomycetota</taxon>
        <taxon>Actinomycetes</taxon>
        <taxon>Micrococcales</taxon>
        <taxon>Micrococcaceae</taxon>
        <taxon>Arthrobacter</taxon>
    </lineage>
</organism>
<feature type="transmembrane region" description="Helical" evidence="1">
    <location>
        <begin position="7"/>
        <end position="28"/>
    </location>
</feature>